<dbReference type="InterPro" id="IPR001509">
    <property type="entry name" value="Epimerase_deHydtase"/>
</dbReference>
<dbReference type="GO" id="GO:0004029">
    <property type="term" value="F:aldehyde dehydrogenase (NAD+) activity"/>
    <property type="evidence" value="ECO:0007669"/>
    <property type="project" value="TreeGrafter"/>
</dbReference>
<comment type="caution">
    <text evidence="2">The sequence shown here is derived from an EMBL/GenBank/DDBJ whole genome shotgun (WGS) entry which is preliminary data.</text>
</comment>
<accession>A0A3A1TXI4</accession>
<evidence type="ECO:0000313" key="3">
    <source>
        <dbReference type="Proteomes" id="UP000265742"/>
    </source>
</evidence>
<keyword evidence="3" id="KW-1185">Reference proteome</keyword>
<dbReference type="SUPFAM" id="SSF51735">
    <property type="entry name" value="NAD(P)-binding Rossmann-fold domains"/>
    <property type="match status" value="1"/>
</dbReference>
<dbReference type="Gene3D" id="3.40.50.720">
    <property type="entry name" value="NAD(P)-binding Rossmann-like Domain"/>
    <property type="match status" value="1"/>
</dbReference>
<dbReference type="InterPro" id="IPR036291">
    <property type="entry name" value="NAD(P)-bd_dom_sf"/>
</dbReference>
<dbReference type="Proteomes" id="UP000265742">
    <property type="component" value="Unassembled WGS sequence"/>
</dbReference>
<reference evidence="3" key="1">
    <citation type="submission" date="2018-09" db="EMBL/GenBank/DDBJ databases">
        <authorList>
            <person name="Kim I."/>
        </authorList>
    </citation>
    <scope>NUCLEOTIDE SEQUENCE [LARGE SCALE GENOMIC DNA]</scope>
    <source>
        <strain evidence="3">DD4a</strain>
    </source>
</reference>
<sequence>MHVVMTGATGLIGSAVLPRLLERGDRVTALVRSEDAALAVERAGAAAVAIDFGDADAIAAAFAQADGVIHLAAAGDDAEGFDRRVAAAAVRALGGTGRPYVHTGGVWVYGAGDDLTETDPVDPPALTAWRTGIIEALEGADVALTVIHPGIVYGDGGTGIPQLLAQQPRTDDGRLTTLGSGEQHWTTIHVDDLARLYAVVVAAGEGFGPVLGVGGVNPTVAELSAAVAGDAGIATEDPSATEERLGAPFAAALLLDQQASGTKARTIGGWTPTRPTLVEELARGSRD</sequence>
<evidence type="ECO:0000259" key="1">
    <source>
        <dbReference type="Pfam" id="PF01370"/>
    </source>
</evidence>
<protein>
    <submittedName>
        <fullName evidence="2">NAD-dependent epimerase/dehydratase family protein</fullName>
    </submittedName>
</protein>
<feature type="domain" description="NAD-dependent epimerase/dehydratase" evidence="1">
    <location>
        <begin position="3"/>
        <end position="203"/>
    </location>
</feature>
<gene>
    <name evidence="2" type="ORF">D1781_12790</name>
</gene>
<dbReference type="GO" id="GO:0005737">
    <property type="term" value="C:cytoplasm"/>
    <property type="evidence" value="ECO:0007669"/>
    <property type="project" value="TreeGrafter"/>
</dbReference>
<dbReference type="PANTHER" id="PTHR48079">
    <property type="entry name" value="PROTEIN YEEZ"/>
    <property type="match status" value="1"/>
</dbReference>
<dbReference type="AlphaFoldDB" id="A0A3A1TXI4"/>
<dbReference type="RefSeq" id="WP_119482628.1">
    <property type="nucleotide sequence ID" value="NZ_QXTG01000002.1"/>
</dbReference>
<dbReference type="Pfam" id="PF01370">
    <property type="entry name" value="Epimerase"/>
    <property type="match status" value="1"/>
</dbReference>
<dbReference type="EMBL" id="QXTG01000002">
    <property type="protein sequence ID" value="RIX28318.1"/>
    <property type="molecule type" value="Genomic_DNA"/>
</dbReference>
<proteinExistence type="predicted"/>
<dbReference type="InterPro" id="IPR051783">
    <property type="entry name" value="NAD(P)-dependent_oxidoreduct"/>
</dbReference>
<evidence type="ECO:0000313" key="2">
    <source>
        <dbReference type="EMBL" id="RIX28318.1"/>
    </source>
</evidence>
<dbReference type="PANTHER" id="PTHR48079:SF6">
    <property type="entry name" value="NAD(P)-BINDING DOMAIN-CONTAINING PROTEIN-RELATED"/>
    <property type="match status" value="1"/>
</dbReference>
<name>A0A3A1TXI4_9MICO</name>
<dbReference type="OrthoDB" id="9787292at2"/>
<organism evidence="2 3">
    <name type="scientific">Amnibacterium setariae</name>
    <dbReference type="NCBI Taxonomy" id="2306585"/>
    <lineage>
        <taxon>Bacteria</taxon>
        <taxon>Bacillati</taxon>
        <taxon>Actinomycetota</taxon>
        <taxon>Actinomycetes</taxon>
        <taxon>Micrococcales</taxon>
        <taxon>Microbacteriaceae</taxon>
        <taxon>Amnibacterium</taxon>
    </lineage>
</organism>